<keyword evidence="2" id="KW-0067">ATP-binding</keyword>
<dbReference type="Gene3D" id="3.40.50.300">
    <property type="entry name" value="P-loop containing nucleotide triphosphate hydrolases"/>
    <property type="match status" value="1"/>
</dbReference>
<accession>A0A3G5AA93</accession>
<evidence type="ECO:0000256" key="3">
    <source>
        <dbReference type="SAM" id="Phobius"/>
    </source>
</evidence>
<evidence type="ECO:0000313" key="5">
    <source>
        <dbReference type="EMBL" id="AYV82773.1"/>
    </source>
</evidence>
<evidence type="ECO:0000259" key="4">
    <source>
        <dbReference type="Pfam" id="PF00005"/>
    </source>
</evidence>
<keyword evidence="3" id="KW-0812">Transmembrane</keyword>
<dbReference type="PANTHER" id="PTHR43158:SF2">
    <property type="entry name" value="SKFA PEPTIDE EXPORT ATP-BINDING PROTEIN SKFE"/>
    <property type="match status" value="1"/>
</dbReference>
<keyword evidence="3" id="KW-1133">Transmembrane helix</keyword>
<keyword evidence="1" id="KW-0547">Nucleotide-binding</keyword>
<feature type="domain" description="ABC transporter" evidence="4">
    <location>
        <begin position="308"/>
        <end position="458"/>
    </location>
</feature>
<reference evidence="5" key="1">
    <citation type="submission" date="2018-10" db="EMBL/GenBank/DDBJ databases">
        <title>Hidden diversity of soil giant viruses.</title>
        <authorList>
            <person name="Schulz F."/>
            <person name="Alteio L."/>
            <person name="Goudeau D."/>
            <person name="Ryan E.M."/>
            <person name="Malmstrom R.R."/>
            <person name="Blanchard J."/>
            <person name="Woyke T."/>
        </authorList>
    </citation>
    <scope>NUCLEOTIDE SEQUENCE</scope>
    <source>
        <strain evidence="5">HYV1</strain>
    </source>
</reference>
<dbReference type="GO" id="GO:0005524">
    <property type="term" value="F:ATP binding"/>
    <property type="evidence" value="ECO:0007669"/>
    <property type="project" value="UniProtKB-KW"/>
</dbReference>
<proteinExistence type="predicted"/>
<evidence type="ECO:0000256" key="1">
    <source>
        <dbReference type="ARBA" id="ARBA00022741"/>
    </source>
</evidence>
<protein>
    <submittedName>
        <fullName evidence="5">Putative ATP-dependent transporter</fullName>
    </submittedName>
</protein>
<gene>
    <name evidence="5" type="ORF">Hyperionvirus2_141</name>
</gene>
<dbReference type="EMBL" id="MK072384">
    <property type="protein sequence ID" value="AYV82773.1"/>
    <property type="molecule type" value="Genomic_DNA"/>
</dbReference>
<dbReference type="InterPro" id="IPR027417">
    <property type="entry name" value="P-loop_NTPase"/>
</dbReference>
<sequence>MAERENQTIKLIIMIVVAENLRTWINQFFYPMISSESKMICERISSNVNVLYLSASKQWHAKNTNTAQSESIRESFYAYGSMSSSLTYAFQTALDTIAIIFICIFEDISILFVTFAGTYILYKINKTYNATAEAFDKKIIDLTSEFQLEISNSFTNRSDLIHNPHFVNLIGKDAANPIISISKTNSLWDERKYLSIKVEAITTTIKSMIVLIYAFYLWRKSMIALLIYIFINHGRLFGFINVISQLETTKNISAGRLSNTFTLIESSLAKDKISLTIGTVPREAKVINVSNISQTINEDIRLEFKGMVDIDLGAAGIILLNGKKGCGKSVTMDILAGQYDGKVTSYMMIDGVEAVNEFRELQDRIYIRQCIVDDYVANRKKTITMTLTELFPNASKSQIMDFLGSFGLMHKIKNLDMDSALSKDERGLSPGERQSFVLASQLWKAISLNSRLLLLDEPERNIDFESIKNIFDSILLNEKYNFKIILITHLNELKEYLYRKHAIRQTWRYAENSSGVLSFTVEKN</sequence>
<name>A0A3G5AA93_9VIRU</name>
<feature type="transmembrane region" description="Helical" evidence="3">
    <location>
        <begin position="97"/>
        <end position="122"/>
    </location>
</feature>
<dbReference type="PANTHER" id="PTHR43158">
    <property type="entry name" value="SKFA PEPTIDE EXPORT ATP-BINDING PROTEIN SKFE"/>
    <property type="match status" value="1"/>
</dbReference>
<evidence type="ECO:0000256" key="2">
    <source>
        <dbReference type="ARBA" id="ARBA00022840"/>
    </source>
</evidence>
<keyword evidence="3" id="KW-0472">Membrane</keyword>
<dbReference type="GO" id="GO:0016887">
    <property type="term" value="F:ATP hydrolysis activity"/>
    <property type="evidence" value="ECO:0007669"/>
    <property type="project" value="InterPro"/>
</dbReference>
<dbReference type="Pfam" id="PF00005">
    <property type="entry name" value="ABC_tran"/>
    <property type="match status" value="1"/>
</dbReference>
<organism evidence="5">
    <name type="scientific">Hyperionvirus sp</name>
    <dbReference type="NCBI Taxonomy" id="2487770"/>
    <lineage>
        <taxon>Viruses</taxon>
        <taxon>Varidnaviria</taxon>
        <taxon>Bamfordvirae</taxon>
        <taxon>Nucleocytoviricota</taxon>
        <taxon>Megaviricetes</taxon>
        <taxon>Imitervirales</taxon>
        <taxon>Mimiviridae</taxon>
        <taxon>Klosneuvirinae</taxon>
    </lineage>
</organism>
<dbReference type="SUPFAM" id="SSF52540">
    <property type="entry name" value="P-loop containing nucleoside triphosphate hydrolases"/>
    <property type="match status" value="1"/>
</dbReference>
<dbReference type="InterPro" id="IPR003439">
    <property type="entry name" value="ABC_transporter-like_ATP-bd"/>
</dbReference>